<protein>
    <submittedName>
        <fullName evidence="1">HAD-IA family hydrolase</fullName>
    </submittedName>
</protein>
<organism evidence="1 2">
    <name type="scientific">Moraxella oculi</name>
    <dbReference type="NCBI Taxonomy" id="2940516"/>
    <lineage>
        <taxon>Bacteria</taxon>
        <taxon>Pseudomonadati</taxon>
        <taxon>Pseudomonadota</taxon>
        <taxon>Gammaproteobacteria</taxon>
        <taxon>Moraxellales</taxon>
        <taxon>Moraxellaceae</taxon>
        <taxon>Moraxella</taxon>
    </lineage>
</organism>
<dbReference type="SFLD" id="SFLDG01129">
    <property type="entry name" value="C1.5:_HAD__Beta-PGM__Phosphata"/>
    <property type="match status" value="1"/>
</dbReference>
<dbReference type="PANTHER" id="PTHR43434">
    <property type="entry name" value="PHOSPHOGLYCOLATE PHOSPHATASE"/>
    <property type="match status" value="1"/>
</dbReference>
<sequence length="489" mass="55956">MANNLYSYNDFFPTPKKSLPTWVLKSFHEFNENINKKDFPCLLGMIAHRKQLTKVGFIENDEPSIGLKMSKIIQEYLDILRSLENKEQKGLLPLIIFLELSDEKSLEDTHYSAWNALTKAHEYDPSEWIKDIPKDSSSPNFAYCFDNEIWFVNVGSPFHDKRKSRNLGSSIVLAMQTLSGSNCFYKDFDDKLTWQKKIGKRTKNYDDGMEVYESLGSLFNHGKPRPLPESYFLPDNNDVFFDKFWEKDIYKYTHILFDFDGAIADSSECAIISTQRAFSEMKLPVPTAEKIVHLMGIPIERSFKEMGANKLSLSNFEKLLSIFRSIYKIESENHIKAFPYMKESLIELKNQGKKIAIVTSKKTDVAIRNINQLGIEKYIDFVVGADQVTKPKPNPECILVALDFFGIPKHSLQRVMMIGDTTFDIMAGKSANVDTCAVTWGSHNQKTLKESNPSHIAEDFHSLVTILSKKLIACPFKNQSNKNTLSIQP</sequence>
<dbReference type="InterPro" id="IPR036412">
    <property type="entry name" value="HAD-like_sf"/>
</dbReference>
<dbReference type="InterPro" id="IPR023198">
    <property type="entry name" value="PGP-like_dom2"/>
</dbReference>
<dbReference type="NCBIfam" id="TIGR01549">
    <property type="entry name" value="HAD-SF-IA-v1"/>
    <property type="match status" value="1"/>
</dbReference>
<dbReference type="Pfam" id="PF13419">
    <property type="entry name" value="HAD_2"/>
    <property type="match status" value="1"/>
</dbReference>
<dbReference type="InterPro" id="IPR050155">
    <property type="entry name" value="HAD-like_hydrolase_sf"/>
</dbReference>
<dbReference type="Gene3D" id="3.40.50.1000">
    <property type="entry name" value="HAD superfamily/HAD-like"/>
    <property type="match status" value="1"/>
</dbReference>
<comment type="caution">
    <text evidence="1">The sequence shown here is derived from an EMBL/GenBank/DDBJ whole genome shotgun (WGS) entry which is preliminary data.</text>
</comment>
<proteinExistence type="predicted"/>
<dbReference type="EMBL" id="JBJJXE010000004">
    <property type="protein sequence ID" value="MFL1732127.1"/>
    <property type="molecule type" value="Genomic_DNA"/>
</dbReference>
<dbReference type="SFLD" id="SFLDS00003">
    <property type="entry name" value="Haloacid_Dehalogenase"/>
    <property type="match status" value="1"/>
</dbReference>
<reference evidence="1 2" key="1">
    <citation type="submission" date="2024-11" db="EMBL/GenBank/DDBJ databases">
        <title>First Report of Moraxella oculi in Brazil in an Infectious Bovine Keratoconjunctivitis Outbreak.</title>
        <authorList>
            <person name="Carvalho C.V."/>
            <person name="Domingues R."/>
            <person name="Coutinho C."/>
            <person name="Honorio N.T.B.S."/>
            <person name="Faza D.R.L.R."/>
            <person name="Carvalho W.A."/>
            <person name="Machado A.B.F."/>
            <person name="Martins M.F."/>
            <person name="Gaspar E.B."/>
        </authorList>
    </citation>
    <scope>NUCLEOTIDE SEQUENCE [LARGE SCALE GENOMIC DNA]</scope>
    <source>
        <strain evidence="1 2">2117LE</strain>
    </source>
</reference>
<keyword evidence="2" id="KW-1185">Reference proteome</keyword>
<keyword evidence="1" id="KW-0378">Hydrolase</keyword>
<dbReference type="InterPro" id="IPR041492">
    <property type="entry name" value="HAD_2"/>
</dbReference>
<dbReference type="RefSeq" id="WP_407068830.1">
    <property type="nucleotide sequence ID" value="NZ_JBJJXE010000004.1"/>
</dbReference>
<dbReference type="InterPro" id="IPR006439">
    <property type="entry name" value="HAD-SF_hydro_IA"/>
</dbReference>
<dbReference type="InterPro" id="IPR023214">
    <property type="entry name" value="HAD_sf"/>
</dbReference>
<gene>
    <name evidence="1" type="ORF">ACJHVH_03815</name>
</gene>
<dbReference type="PANTHER" id="PTHR43434:SF26">
    <property type="entry name" value="PYROPHOSPHATASE PPAX"/>
    <property type="match status" value="1"/>
</dbReference>
<dbReference type="SFLD" id="SFLDG01135">
    <property type="entry name" value="C1.5.6:_HAD__Beta-PGM__Phospha"/>
    <property type="match status" value="1"/>
</dbReference>
<name>A0ABW8U7S6_9GAMM</name>
<dbReference type="InterPro" id="IPR014988">
    <property type="entry name" value="Uncharacterised_YqcI/YcgG"/>
</dbReference>
<dbReference type="Gene3D" id="1.10.150.240">
    <property type="entry name" value="Putative phosphatase, domain 2"/>
    <property type="match status" value="1"/>
</dbReference>
<dbReference type="GO" id="GO:0016787">
    <property type="term" value="F:hydrolase activity"/>
    <property type="evidence" value="ECO:0007669"/>
    <property type="project" value="UniProtKB-KW"/>
</dbReference>
<accession>A0ABW8U7S6</accession>
<evidence type="ECO:0000313" key="1">
    <source>
        <dbReference type="EMBL" id="MFL1732127.1"/>
    </source>
</evidence>
<dbReference type="Pfam" id="PF08892">
    <property type="entry name" value="YqcI_YcgG"/>
    <property type="match status" value="1"/>
</dbReference>
<dbReference type="SUPFAM" id="SSF56784">
    <property type="entry name" value="HAD-like"/>
    <property type="match status" value="1"/>
</dbReference>
<dbReference type="Proteomes" id="UP001624684">
    <property type="component" value="Unassembled WGS sequence"/>
</dbReference>
<evidence type="ECO:0000313" key="2">
    <source>
        <dbReference type="Proteomes" id="UP001624684"/>
    </source>
</evidence>